<dbReference type="PROSITE" id="PS50262">
    <property type="entry name" value="G_PROTEIN_RECEP_F1_2"/>
    <property type="match status" value="1"/>
</dbReference>
<feature type="transmembrane region" description="Helical" evidence="5">
    <location>
        <begin position="95"/>
        <end position="119"/>
    </location>
</feature>
<dbReference type="PANTHER" id="PTHR46641">
    <property type="entry name" value="FMRFAMIDE RECEPTOR-RELATED"/>
    <property type="match status" value="1"/>
</dbReference>
<dbReference type="InterPro" id="IPR052954">
    <property type="entry name" value="GPCR-Ligand_Int"/>
</dbReference>
<feature type="domain" description="G-protein coupled receptors family 1 profile" evidence="6">
    <location>
        <begin position="21"/>
        <end position="285"/>
    </location>
</feature>
<evidence type="ECO:0000259" key="6">
    <source>
        <dbReference type="PROSITE" id="PS50262"/>
    </source>
</evidence>
<dbReference type="GO" id="GO:0016020">
    <property type="term" value="C:membrane"/>
    <property type="evidence" value="ECO:0007669"/>
    <property type="project" value="UniProtKB-SubCell"/>
</dbReference>
<dbReference type="Gene3D" id="1.20.1070.10">
    <property type="entry name" value="Rhodopsin 7-helix transmembrane proteins"/>
    <property type="match status" value="1"/>
</dbReference>
<evidence type="ECO:0000256" key="4">
    <source>
        <dbReference type="ARBA" id="ARBA00023136"/>
    </source>
</evidence>
<dbReference type="SUPFAM" id="SSF81321">
    <property type="entry name" value="Family A G protein-coupled receptor-like"/>
    <property type="match status" value="1"/>
</dbReference>
<reference evidence="7 9" key="1">
    <citation type="submission" date="2014-11" db="EMBL/GenBank/DDBJ databases">
        <title>Genetic blueprint of the zoonotic pathogen Toxocara canis.</title>
        <authorList>
            <person name="Zhu X.-Q."/>
            <person name="Korhonen P.K."/>
            <person name="Cai H."/>
            <person name="Young N.D."/>
            <person name="Nejsum P."/>
            <person name="von Samson-Himmelstjerna G."/>
            <person name="Boag P.R."/>
            <person name="Tan P."/>
            <person name="Li Q."/>
            <person name="Min J."/>
            <person name="Yang Y."/>
            <person name="Wang X."/>
            <person name="Fang X."/>
            <person name="Hall R.S."/>
            <person name="Hofmann A."/>
            <person name="Sternberg P.W."/>
            <person name="Jex A.R."/>
            <person name="Gasser R.B."/>
        </authorList>
    </citation>
    <scope>NUCLEOTIDE SEQUENCE [LARGE SCALE GENOMIC DNA]</scope>
    <source>
        <strain evidence="7">PN_DK_2014</strain>
    </source>
</reference>
<keyword evidence="4 5" id="KW-0472">Membrane</keyword>
<evidence type="ECO:0000313" key="7">
    <source>
        <dbReference type="EMBL" id="KHN82211.1"/>
    </source>
</evidence>
<feature type="transmembrane region" description="Helical" evidence="5">
    <location>
        <begin position="186"/>
        <end position="205"/>
    </location>
</feature>
<gene>
    <name evidence="7" type="primary">FR</name>
    <name evidence="7" type="ORF">Tcan_09014</name>
    <name evidence="8" type="ORF">TCNE_LOCUS13585</name>
</gene>
<feature type="transmembrane region" description="Helical" evidence="5">
    <location>
        <begin position="44"/>
        <end position="67"/>
    </location>
</feature>
<dbReference type="STRING" id="6265.A0A0B2VFB0"/>
<name>A0A0B2VFB0_TOXCA</name>
<dbReference type="AlphaFoldDB" id="A0A0B2VFB0"/>
<accession>A0A0B2VFB0</accession>
<comment type="subcellular location">
    <subcellularLocation>
        <location evidence="1">Membrane</location>
    </subcellularLocation>
</comment>
<keyword evidence="7" id="KW-0675">Receptor</keyword>
<proteinExistence type="predicted"/>
<keyword evidence="9" id="KW-1185">Reference proteome</keyword>
<dbReference type="Proteomes" id="UP000031036">
    <property type="component" value="Unassembled WGS sequence"/>
</dbReference>
<feature type="transmembrane region" description="Helical" evidence="5">
    <location>
        <begin position="272"/>
        <end position="292"/>
    </location>
</feature>
<evidence type="ECO:0000256" key="2">
    <source>
        <dbReference type="ARBA" id="ARBA00022692"/>
    </source>
</evidence>
<dbReference type="EMBL" id="JPKZ01001394">
    <property type="protein sequence ID" value="KHN82211.1"/>
    <property type="molecule type" value="Genomic_DNA"/>
</dbReference>
<feature type="transmembrane region" description="Helical" evidence="5">
    <location>
        <begin position="140"/>
        <end position="159"/>
    </location>
</feature>
<dbReference type="InterPro" id="IPR017452">
    <property type="entry name" value="GPCR_Rhodpsn_7TM"/>
</dbReference>
<dbReference type="PANTHER" id="PTHR46641:SF16">
    <property type="entry name" value="G-PROTEIN COUPLED RECEPTORS FAMILY 1 PROFILE DOMAIN-CONTAINING PROTEIN"/>
    <property type="match status" value="1"/>
</dbReference>
<organism evidence="7 9">
    <name type="scientific">Toxocara canis</name>
    <name type="common">Canine roundworm</name>
    <dbReference type="NCBI Taxonomy" id="6265"/>
    <lineage>
        <taxon>Eukaryota</taxon>
        <taxon>Metazoa</taxon>
        <taxon>Ecdysozoa</taxon>
        <taxon>Nematoda</taxon>
        <taxon>Chromadorea</taxon>
        <taxon>Rhabditida</taxon>
        <taxon>Spirurina</taxon>
        <taxon>Ascaridomorpha</taxon>
        <taxon>Ascaridoidea</taxon>
        <taxon>Toxocaridae</taxon>
        <taxon>Toxocara</taxon>
    </lineage>
</organism>
<keyword evidence="2 5" id="KW-0812">Transmembrane</keyword>
<feature type="transmembrane region" description="Helical" evidence="5">
    <location>
        <begin position="226"/>
        <end position="252"/>
    </location>
</feature>
<evidence type="ECO:0000313" key="9">
    <source>
        <dbReference type="Proteomes" id="UP000031036"/>
    </source>
</evidence>
<feature type="transmembrane region" description="Helical" evidence="5">
    <location>
        <begin position="6"/>
        <end position="32"/>
    </location>
</feature>
<evidence type="ECO:0000256" key="3">
    <source>
        <dbReference type="ARBA" id="ARBA00022989"/>
    </source>
</evidence>
<dbReference type="EMBL" id="UYWY01021794">
    <property type="protein sequence ID" value="VDM44906.1"/>
    <property type="molecule type" value="Genomic_DNA"/>
</dbReference>
<evidence type="ECO:0000256" key="1">
    <source>
        <dbReference type="ARBA" id="ARBA00004370"/>
    </source>
</evidence>
<evidence type="ECO:0000313" key="8">
    <source>
        <dbReference type="EMBL" id="VDM44906.1"/>
    </source>
</evidence>
<dbReference type="OrthoDB" id="5860339at2759"/>
<dbReference type="OMA" id="FIGDEFP"/>
<evidence type="ECO:0000256" key="5">
    <source>
        <dbReference type="SAM" id="Phobius"/>
    </source>
</evidence>
<keyword evidence="3 5" id="KW-1133">Transmembrane helix</keyword>
<protein>
    <submittedName>
        <fullName evidence="7">FMRFamide receptor</fullName>
    </submittedName>
</protein>
<reference evidence="8" key="2">
    <citation type="submission" date="2018-11" db="EMBL/GenBank/DDBJ databases">
        <authorList>
            <consortium name="Pathogen Informatics"/>
        </authorList>
    </citation>
    <scope>NUCLEOTIDE SEQUENCE [LARGE SCALE GENOMIC DNA]</scope>
</reference>
<sequence length="344" mass="39099">MCSCVLVVYVEPLLCSAGFVLNTACIAVFVSVSSHGYFRKTSLLLYLIAMCMCNALQLLLSVFVLILPAAEQYIPEEFGEEVEALATMNSYSVRIAYPLLLAANYASIWILTLICAQRFHAICEPWSVWKTRLQIVRNSRLPICLVILLAIGLNIIRFWELEWLDQGLSESALKKHHLYLILQEGFIYGVIVYGCPIVMLLWLNYNIIKLITHEVRRQRPTAEYRTALMTVFVFVFFFLCTTLAVSIRLIMIASKGSLKGADFTWLVDLSNLLMNMNAILMPIVCFVFTRGFRDIFFVIRFAPNANPFHQSGDTPLILKTAGFEQKQFTSGAHLYTHICATDHH</sequence>